<organism evidence="1 2">
    <name type="scientific">Cellvibrio fibrivorans</name>
    <dbReference type="NCBI Taxonomy" id="126350"/>
    <lineage>
        <taxon>Bacteria</taxon>
        <taxon>Pseudomonadati</taxon>
        <taxon>Pseudomonadota</taxon>
        <taxon>Gammaproteobacteria</taxon>
        <taxon>Cellvibrionales</taxon>
        <taxon>Cellvibrionaceae</taxon>
        <taxon>Cellvibrio</taxon>
    </lineage>
</organism>
<proteinExistence type="predicted"/>
<name>A0ABU1USS6_9GAMM</name>
<dbReference type="Proteomes" id="UP001253595">
    <property type="component" value="Unassembled WGS sequence"/>
</dbReference>
<evidence type="ECO:0000313" key="1">
    <source>
        <dbReference type="EMBL" id="MDR7088224.1"/>
    </source>
</evidence>
<reference evidence="1 2" key="1">
    <citation type="submission" date="2023-07" db="EMBL/GenBank/DDBJ databases">
        <title>Sorghum-associated microbial communities from plants grown in Nebraska, USA.</title>
        <authorList>
            <person name="Schachtman D."/>
        </authorList>
    </citation>
    <scope>NUCLEOTIDE SEQUENCE [LARGE SCALE GENOMIC DNA]</scope>
    <source>
        <strain evidence="1 2">BE190</strain>
    </source>
</reference>
<gene>
    <name evidence="1" type="ORF">J2X05_000227</name>
</gene>
<accession>A0ABU1USS6</accession>
<dbReference type="EMBL" id="JAVDVX010000001">
    <property type="protein sequence ID" value="MDR7088224.1"/>
    <property type="molecule type" value="Genomic_DNA"/>
</dbReference>
<protein>
    <submittedName>
        <fullName evidence="1">Uncharacterized protein</fullName>
    </submittedName>
</protein>
<sequence length="42" mass="5065">MPDLKIDAQLVKWEELSPQDWKNLLIGNGFKYMGKIWLRYLI</sequence>
<comment type="caution">
    <text evidence="1">The sequence shown here is derived from an EMBL/GenBank/DDBJ whole genome shotgun (WGS) entry which is preliminary data.</text>
</comment>
<evidence type="ECO:0000313" key="2">
    <source>
        <dbReference type="Proteomes" id="UP001253595"/>
    </source>
</evidence>
<keyword evidence="2" id="KW-1185">Reference proteome</keyword>